<organism evidence="1 2">
    <name type="scientific">Mucuna pruriens</name>
    <name type="common">Velvet bean</name>
    <name type="synonym">Dolichos pruriens</name>
    <dbReference type="NCBI Taxonomy" id="157652"/>
    <lineage>
        <taxon>Eukaryota</taxon>
        <taxon>Viridiplantae</taxon>
        <taxon>Streptophyta</taxon>
        <taxon>Embryophyta</taxon>
        <taxon>Tracheophyta</taxon>
        <taxon>Spermatophyta</taxon>
        <taxon>Magnoliopsida</taxon>
        <taxon>eudicotyledons</taxon>
        <taxon>Gunneridae</taxon>
        <taxon>Pentapetalae</taxon>
        <taxon>rosids</taxon>
        <taxon>fabids</taxon>
        <taxon>Fabales</taxon>
        <taxon>Fabaceae</taxon>
        <taxon>Papilionoideae</taxon>
        <taxon>50 kb inversion clade</taxon>
        <taxon>NPAAA clade</taxon>
        <taxon>indigoferoid/millettioid clade</taxon>
        <taxon>Phaseoleae</taxon>
        <taxon>Mucuna</taxon>
    </lineage>
</organism>
<dbReference type="EMBL" id="QJKJ01009680">
    <property type="protein sequence ID" value="RDX75921.1"/>
    <property type="molecule type" value="Genomic_DNA"/>
</dbReference>
<protein>
    <submittedName>
        <fullName evidence="1">Uncharacterized protein</fullName>
    </submittedName>
</protein>
<name>A0A371FCA4_MUCPR</name>
<dbReference type="AlphaFoldDB" id="A0A371FCA4"/>
<dbReference type="GO" id="GO:0003676">
    <property type="term" value="F:nucleic acid binding"/>
    <property type="evidence" value="ECO:0007669"/>
    <property type="project" value="InterPro"/>
</dbReference>
<dbReference type="Proteomes" id="UP000257109">
    <property type="component" value="Unassembled WGS sequence"/>
</dbReference>
<accession>A0A371FCA4</accession>
<gene>
    <name evidence="1" type="ORF">CR513_44148</name>
</gene>
<keyword evidence="2" id="KW-1185">Reference proteome</keyword>
<sequence>MGIVLDPDKVKAIRNMPPPRTETKVFNMAEYKAYAMGIIMGFKPQVKRLKVFGGSALAIYQLRRKWETRDPISLSKI</sequence>
<dbReference type="Gene3D" id="3.30.420.10">
    <property type="entry name" value="Ribonuclease H-like superfamily/Ribonuclease H"/>
    <property type="match status" value="1"/>
</dbReference>
<proteinExistence type="predicted"/>
<evidence type="ECO:0000313" key="1">
    <source>
        <dbReference type="EMBL" id="RDX75921.1"/>
    </source>
</evidence>
<reference evidence="1" key="1">
    <citation type="submission" date="2018-05" db="EMBL/GenBank/DDBJ databases">
        <title>Draft genome of Mucuna pruriens seed.</title>
        <authorList>
            <person name="Nnadi N.E."/>
            <person name="Vos R."/>
            <person name="Hasami M.H."/>
            <person name="Devisetty U.K."/>
            <person name="Aguiy J.C."/>
        </authorList>
    </citation>
    <scope>NUCLEOTIDE SEQUENCE [LARGE SCALE GENOMIC DNA]</scope>
    <source>
        <strain evidence="1">JCA_2017</strain>
    </source>
</reference>
<dbReference type="OrthoDB" id="1432522at2759"/>
<comment type="caution">
    <text evidence="1">The sequence shown here is derived from an EMBL/GenBank/DDBJ whole genome shotgun (WGS) entry which is preliminary data.</text>
</comment>
<feature type="non-terminal residue" evidence="1">
    <location>
        <position position="1"/>
    </location>
</feature>
<evidence type="ECO:0000313" key="2">
    <source>
        <dbReference type="Proteomes" id="UP000257109"/>
    </source>
</evidence>
<dbReference type="InterPro" id="IPR036397">
    <property type="entry name" value="RNaseH_sf"/>
</dbReference>